<dbReference type="InterPro" id="IPR001173">
    <property type="entry name" value="Glyco_trans_2-like"/>
</dbReference>
<evidence type="ECO:0000313" key="2">
    <source>
        <dbReference type="EMBL" id="OGG11316.1"/>
    </source>
</evidence>
<dbReference type="Gene3D" id="3.90.550.10">
    <property type="entry name" value="Spore Coat Polysaccharide Biosynthesis Protein SpsA, Chain A"/>
    <property type="match status" value="1"/>
</dbReference>
<evidence type="ECO:0000259" key="1">
    <source>
        <dbReference type="Pfam" id="PF00535"/>
    </source>
</evidence>
<dbReference type="PANTHER" id="PTHR43630:SF2">
    <property type="entry name" value="GLYCOSYLTRANSFERASE"/>
    <property type="match status" value="1"/>
</dbReference>
<proteinExistence type="predicted"/>
<evidence type="ECO:0000313" key="3">
    <source>
        <dbReference type="Proteomes" id="UP000177268"/>
    </source>
</evidence>
<dbReference type="Pfam" id="PF00535">
    <property type="entry name" value="Glycos_transf_2"/>
    <property type="match status" value="1"/>
</dbReference>
<protein>
    <recommendedName>
        <fullName evidence="1">Glycosyltransferase 2-like domain-containing protein</fullName>
    </recommendedName>
</protein>
<dbReference type="EMBL" id="MFIZ01000033">
    <property type="protein sequence ID" value="OGG11316.1"/>
    <property type="molecule type" value="Genomic_DNA"/>
</dbReference>
<organism evidence="2 3">
    <name type="scientific">Candidatus Gottesmanbacteria bacterium RBG_13_45_10</name>
    <dbReference type="NCBI Taxonomy" id="1798370"/>
    <lineage>
        <taxon>Bacteria</taxon>
        <taxon>Candidatus Gottesmaniibacteriota</taxon>
    </lineage>
</organism>
<name>A0A1F5ZFN8_9BACT</name>
<feature type="domain" description="Glycosyltransferase 2-like" evidence="1">
    <location>
        <begin position="6"/>
        <end position="131"/>
    </location>
</feature>
<sequence length="280" mass="32030">MNPLVSVIITTRNEARNIRACLLSIQKQTYRSVELIIIDNASTDQTKEIAKELGASVYDKGPERSAQRNYGMKKAQGKYSFFLDADMTLTPRVIEECVHSAVKHGYLGVVIPERSIGTGFWAQCKALEREFYWGIDWIEAARFFQTDAFRAIGGYDEELTGPEDFDLPQRIKTIHGATSIGRVNAYIVHNEGRLTLAKTLQKKFYYGKKMDQYQKKTHNVSYLQKQSSLLNRYMLFFSKPGLLFRYPIRGMGMLFMKTAEMGALALGYLSSIRVKAKQWE</sequence>
<dbReference type="Proteomes" id="UP000177268">
    <property type="component" value="Unassembled WGS sequence"/>
</dbReference>
<accession>A0A1F5ZFN8</accession>
<reference evidence="2 3" key="1">
    <citation type="journal article" date="2016" name="Nat. Commun.">
        <title>Thousands of microbial genomes shed light on interconnected biogeochemical processes in an aquifer system.</title>
        <authorList>
            <person name="Anantharaman K."/>
            <person name="Brown C.T."/>
            <person name="Hug L.A."/>
            <person name="Sharon I."/>
            <person name="Castelle C.J."/>
            <person name="Probst A.J."/>
            <person name="Thomas B.C."/>
            <person name="Singh A."/>
            <person name="Wilkins M.J."/>
            <person name="Karaoz U."/>
            <person name="Brodie E.L."/>
            <person name="Williams K.H."/>
            <person name="Hubbard S.S."/>
            <person name="Banfield J.F."/>
        </authorList>
    </citation>
    <scope>NUCLEOTIDE SEQUENCE [LARGE SCALE GENOMIC DNA]</scope>
</reference>
<dbReference type="InterPro" id="IPR029044">
    <property type="entry name" value="Nucleotide-diphossugar_trans"/>
</dbReference>
<comment type="caution">
    <text evidence="2">The sequence shown here is derived from an EMBL/GenBank/DDBJ whole genome shotgun (WGS) entry which is preliminary data.</text>
</comment>
<dbReference type="PANTHER" id="PTHR43630">
    <property type="entry name" value="POLY-BETA-1,6-N-ACETYL-D-GLUCOSAMINE SYNTHASE"/>
    <property type="match status" value="1"/>
</dbReference>
<dbReference type="SUPFAM" id="SSF53448">
    <property type="entry name" value="Nucleotide-diphospho-sugar transferases"/>
    <property type="match status" value="1"/>
</dbReference>
<dbReference type="STRING" id="1798370.A2Z00_02470"/>
<dbReference type="AlphaFoldDB" id="A0A1F5ZFN8"/>
<gene>
    <name evidence="2" type="ORF">A2Z00_02470</name>
</gene>